<name>A0A2W7QR59_9BACT</name>
<dbReference type="AlphaFoldDB" id="A0A2W7QR59"/>
<evidence type="ECO:0008006" key="5">
    <source>
        <dbReference type="Google" id="ProtNLM"/>
    </source>
</evidence>
<dbReference type="Gene3D" id="2.120.10.30">
    <property type="entry name" value="TolB, C-terminal domain"/>
    <property type="match status" value="1"/>
</dbReference>
<evidence type="ECO:0000313" key="3">
    <source>
        <dbReference type="EMBL" id="PZX51023.1"/>
    </source>
</evidence>
<proteinExistence type="predicted"/>
<comment type="caution">
    <text evidence="3">The sequence shown here is derived from an EMBL/GenBank/DDBJ whole genome shotgun (WGS) entry which is preliminary data.</text>
</comment>
<sequence length="370" mass="41605">MLDSRRNFVKKVAMISGISTVSPLHSFNIISKPILEDEILGHGDFRYRMVRDWARLDPIKYPILNCHEMVRDSKGRLIMIGDHPQNNVLVFDKSGKLQDCWGTSHPGGHGITISDEGGEEFLFITDSGWFMGKNSDMVAHNGRVSKTTLDGRTLFDIGHPQTIGIYKSGDIFRPTEVAVNPQNGDIYVADGYGMDYILQYNSAGEYIRHWGGHQNEDSNYNIFNAHGVSLDVRDPANPKVVCTSRTENSFKFFSLDGVYQKTVNVPNMYVCRAVFDEQNLYAGVCWSTPKDGKFNWKEHTGFVTVLDGDIVVSNPGGTEPIYISGELQPSYQLGHKPFYHGHDVCVDEDKNLYICQWNANGSPPIKLQRV</sequence>
<dbReference type="SUPFAM" id="SSF63829">
    <property type="entry name" value="Calcium-dependent phosphotriesterase"/>
    <property type="match status" value="1"/>
</dbReference>
<reference evidence="3 4" key="1">
    <citation type="submission" date="2018-06" db="EMBL/GenBank/DDBJ databases">
        <title>Genomic Encyclopedia of Archaeal and Bacterial Type Strains, Phase II (KMG-II): from individual species to whole genera.</title>
        <authorList>
            <person name="Goeker M."/>
        </authorList>
    </citation>
    <scope>NUCLEOTIDE SEQUENCE [LARGE SCALE GENOMIC DNA]</scope>
    <source>
        <strain evidence="3 4">DSM 19830</strain>
    </source>
</reference>
<keyword evidence="1" id="KW-0732">Signal</keyword>
<evidence type="ECO:0000256" key="1">
    <source>
        <dbReference type="ARBA" id="ARBA00022729"/>
    </source>
</evidence>
<accession>A0A2W7QR59</accession>
<dbReference type="Proteomes" id="UP000248882">
    <property type="component" value="Unassembled WGS sequence"/>
</dbReference>
<dbReference type="PANTHER" id="PTHR10680:SF38">
    <property type="entry name" value="BLL1368 PROTEIN"/>
    <property type="match status" value="1"/>
</dbReference>
<dbReference type="InterPro" id="IPR011042">
    <property type="entry name" value="6-blade_b-propeller_TolB-like"/>
</dbReference>
<dbReference type="EMBL" id="QKZT01000010">
    <property type="protein sequence ID" value="PZX51023.1"/>
    <property type="molecule type" value="Genomic_DNA"/>
</dbReference>
<organism evidence="3 4">
    <name type="scientific">Algoriphagus chordae</name>
    <dbReference type="NCBI Taxonomy" id="237019"/>
    <lineage>
        <taxon>Bacteria</taxon>
        <taxon>Pseudomonadati</taxon>
        <taxon>Bacteroidota</taxon>
        <taxon>Cytophagia</taxon>
        <taxon>Cytophagales</taxon>
        <taxon>Cyclobacteriaceae</taxon>
        <taxon>Algoriphagus</taxon>
    </lineage>
</organism>
<protein>
    <recommendedName>
        <fullName evidence="5">Peptidylglycine monooxygenase</fullName>
    </recommendedName>
</protein>
<keyword evidence="2" id="KW-0325">Glycoprotein</keyword>
<dbReference type="RefSeq" id="WP_211318408.1">
    <property type="nucleotide sequence ID" value="NZ_QKZT01000010.1"/>
</dbReference>
<evidence type="ECO:0000313" key="4">
    <source>
        <dbReference type="Proteomes" id="UP000248882"/>
    </source>
</evidence>
<keyword evidence="4" id="KW-1185">Reference proteome</keyword>
<evidence type="ECO:0000256" key="2">
    <source>
        <dbReference type="ARBA" id="ARBA00023180"/>
    </source>
</evidence>
<dbReference type="PANTHER" id="PTHR10680">
    <property type="entry name" value="PEPTIDYL-GLYCINE ALPHA-AMIDATING MONOOXYGENASE"/>
    <property type="match status" value="1"/>
</dbReference>
<gene>
    <name evidence="3" type="ORF">LV85_02566</name>
</gene>